<dbReference type="OrthoDB" id="2672647at2759"/>
<name>A0A9P7D0R2_9AGAM</name>
<feature type="region of interest" description="Disordered" evidence="1">
    <location>
        <begin position="428"/>
        <end position="478"/>
    </location>
</feature>
<sequence>MSHPRYSLLNLFDPLNATSRSEVTTPDSLSGSDKENAEPSCESYYESDRLTMTAFFNRTYKTQSKHYSPVVLRTRLVDVGDMTIMDETADLLNGLTIEEEPEDDVDNVSLVHESMDIDEQDSLVTPMNSPPRQTHNRYNSAQTPLSEDSEQTPTPHFQRIPLADISIDATPVPRKVVKFALASPEAPHSGVERYSSPVTAVRASHATLAPAGSPLASVINAINFTDQNVPSVGRIPEHVTPTIVVSREGNLGSSTAQVSPSPSTALLTRTHPSELMLTPSDAPLSPPSKYQTQLSPSHDTLTAPTARPRLRARAHTTSSPSFNPHRNSVDLHSSFNLQLNCPDASFDLLNDRISFFGGDAFAIDTDDFDMHAEEEMMEALAKRIKEKDAATTLADVVGSLAPQSGFSPTPQLSSPVVAANAPPAAVRLTTRRSSLSPGMKLSSPSPRPPMVAAPEDEVSESLKASAPSPPIPSPALPTVTPPRVSQAFVAPVPAAPVHALRIVKRPKAHDRTTSVSSAGSSAAGSSAEEQVAPTVPPAPIHKPVLSGVRRPPPGLMPADLKANMLCKPEQGVRPTLGMKGKLTSVLGLRTKATESPRSPLDMCIPSQPAQTIKPPSGMLKSRLLKPTASSLSKAPPVKISPAYNTTAASKSLRPPSRFATVGMASGLPRPTGGALPSSRLPTPTMSAPKSKLPSMTGSSSTIGRSATIRRV</sequence>
<feature type="region of interest" description="Disordered" evidence="1">
    <location>
        <begin position="275"/>
        <end position="307"/>
    </location>
</feature>
<proteinExistence type="predicted"/>
<feature type="region of interest" description="Disordered" evidence="1">
    <location>
        <begin position="592"/>
        <end position="618"/>
    </location>
</feature>
<reference evidence="2" key="1">
    <citation type="journal article" date="2020" name="New Phytol.">
        <title>Comparative genomics reveals dynamic genome evolution in host specialist ectomycorrhizal fungi.</title>
        <authorList>
            <person name="Lofgren L.A."/>
            <person name="Nguyen N.H."/>
            <person name="Vilgalys R."/>
            <person name="Ruytinx J."/>
            <person name="Liao H.L."/>
            <person name="Branco S."/>
            <person name="Kuo A."/>
            <person name="LaButti K."/>
            <person name="Lipzen A."/>
            <person name="Andreopoulos W."/>
            <person name="Pangilinan J."/>
            <person name="Riley R."/>
            <person name="Hundley H."/>
            <person name="Na H."/>
            <person name="Barry K."/>
            <person name="Grigoriev I.V."/>
            <person name="Stajich J.E."/>
            <person name="Kennedy P.G."/>
        </authorList>
    </citation>
    <scope>NUCLEOTIDE SEQUENCE</scope>
    <source>
        <strain evidence="2">DOB743</strain>
    </source>
</reference>
<accession>A0A9P7D0R2</accession>
<dbReference type="Proteomes" id="UP000714275">
    <property type="component" value="Unassembled WGS sequence"/>
</dbReference>
<evidence type="ECO:0000313" key="2">
    <source>
        <dbReference type="EMBL" id="KAG1775950.1"/>
    </source>
</evidence>
<evidence type="ECO:0000256" key="1">
    <source>
        <dbReference type="SAM" id="MobiDB-lite"/>
    </source>
</evidence>
<protein>
    <submittedName>
        <fullName evidence="2">Uncharacterized protein</fullName>
    </submittedName>
</protein>
<feature type="compositionally biased region" description="Polar residues" evidence="1">
    <location>
        <begin position="679"/>
        <end position="704"/>
    </location>
</feature>
<feature type="region of interest" description="Disordered" evidence="1">
    <location>
        <begin position="19"/>
        <end position="40"/>
    </location>
</feature>
<organism evidence="2 3">
    <name type="scientific">Suillus placidus</name>
    <dbReference type="NCBI Taxonomy" id="48579"/>
    <lineage>
        <taxon>Eukaryota</taxon>
        <taxon>Fungi</taxon>
        <taxon>Dikarya</taxon>
        <taxon>Basidiomycota</taxon>
        <taxon>Agaricomycotina</taxon>
        <taxon>Agaricomycetes</taxon>
        <taxon>Agaricomycetidae</taxon>
        <taxon>Boletales</taxon>
        <taxon>Suillineae</taxon>
        <taxon>Suillaceae</taxon>
        <taxon>Suillus</taxon>
    </lineage>
</organism>
<dbReference type="EMBL" id="JABBWD010000030">
    <property type="protein sequence ID" value="KAG1775950.1"/>
    <property type="molecule type" value="Genomic_DNA"/>
</dbReference>
<feature type="compositionally biased region" description="Low complexity" evidence="1">
    <location>
        <begin position="514"/>
        <end position="532"/>
    </location>
</feature>
<feature type="compositionally biased region" description="Polar residues" evidence="1">
    <location>
        <begin position="19"/>
        <end position="31"/>
    </location>
</feature>
<keyword evidence="3" id="KW-1185">Reference proteome</keyword>
<evidence type="ECO:0000313" key="3">
    <source>
        <dbReference type="Proteomes" id="UP000714275"/>
    </source>
</evidence>
<feature type="region of interest" description="Disordered" evidence="1">
    <location>
        <begin position="662"/>
        <end position="711"/>
    </location>
</feature>
<feature type="region of interest" description="Disordered" evidence="1">
    <location>
        <begin position="122"/>
        <end position="154"/>
    </location>
</feature>
<dbReference type="AlphaFoldDB" id="A0A9P7D0R2"/>
<comment type="caution">
    <text evidence="2">The sequence shown here is derived from an EMBL/GenBank/DDBJ whole genome shotgun (WGS) entry which is preliminary data.</text>
</comment>
<feature type="region of interest" description="Disordered" evidence="1">
    <location>
        <begin position="503"/>
        <end position="552"/>
    </location>
</feature>
<gene>
    <name evidence="2" type="ORF">EV702DRAFT_408173</name>
</gene>
<feature type="compositionally biased region" description="Polar residues" evidence="1">
    <location>
        <begin position="288"/>
        <end position="299"/>
    </location>
</feature>